<feature type="transmembrane region" description="Helical" evidence="8">
    <location>
        <begin position="238"/>
        <end position="258"/>
    </location>
</feature>
<dbReference type="Proteomes" id="UP000654370">
    <property type="component" value="Unassembled WGS sequence"/>
</dbReference>
<sequence length="557" mass="61421">MNNHTISTSSYSSQTTIRASSELLPDKSPETPFKQHQLRRHSSLDWTDSSTEIEEHQFKDDASIKTTSSEVPYCIFSKQKKWSIVMMAAIATFISPLTANIFLPAMNSMQETLNISVTEIKLGVTVYMIFQAISPSFWGALSDVWGRRPVYLSTMLVYVGACIGLALNDKYWALLVLRMVQAFGSSSVVAIGAGTISDICTPSERGGYMGYYSLGTTSGPVLGPVLGGIVSQALGWRWIFWVLAILGGSLFIIHFLFLNETLRALVGNGGGYANPTPFQWLERRREKRRNGPKSEKATASTEAPKRSTPNPLQSLLYLREVDVVLLVLYYSFQYGAMYCFTTSVPVLFSQIYGLDDMQIGLTYLANGFGCVVGSVGQGKLLDRDFKIISVKHGMDPSQVKGGKLTPEFPLEYARLRLSWIYVVVFNVMGYHLLDPCILLIFHLLDSCILMIFHLLDSVGACGTAVTNSIQTLMVDMFPGRSASIMASNNLIRCLFGAGATVVIDPALEKLGVGWAFTVVSLALLPTRLLVLPLLKWGPAWRQARLERTLAKECDAGK</sequence>
<dbReference type="OrthoDB" id="440553at2759"/>
<keyword evidence="3 8" id="KW-0812">Transmembrane</keyword>
<proteinExistence type="predicted"/>
<keyword evidence="11" id="KW-1185">Reference proteome</keyword>
<dbReference type="GO" id="GO:0005886">
    <property type="term" value="C:plasma membrane"/>
    <property type="evidence" value="ECO:0007669"/>
    <property type="project" value="TreeGrafter"/>
</dbReference>
<dbReference type="GO" id="GO:0140115">
    <property type="term" value="P:export across plasma membrane"/>
    <property type="evidence" value="ECO:0007669"/>
    <property type="project" value="UniProtKB-ARBA"/>
</dbReference>
<evidence type="ECO:0000313" key="11">
    <source>
        <dbReference type="Proteomes" id="UP000654370"/>
    </source>
</evidence>
<dbReference type="GO" id="GO:0015137">
    <property type="term" value="F:citrate transmembrane transporter activity"/>
    <property type="evidence" value="ECO:0007669"/>
    <property type="project" value="UniProtKB-ARBA"/>
</dbReference>
<feature type="region of interest" description="Disordered" evidence="7">
    <location>
        <begin position="283"/>
        <end position="308"/>
    </location>
</feature>
<dbReference type="PANTHER" id="PTHR23502:SF51">
    <property type="entry name" value="QUINIDINE RESISTANCE PROTEIN 1-RELATED"/>
    <property type="match status" value="1"/>
</dbReference>
<dbReference type="InterPro" id="IPR036259">
    <property type="entry name" value="MFS_trans_sf"/>
</dbReference>
<dbReference type="FunFam" id="1.20.1720.10:FF:000009">
    <property type="entry name" value="MFS multidrug transporter"/>
    <property type="match status" value="1"/>
</dbReference>
<evidence type="ECO:0000256" key="6">
    <source>
        <dbReference type="ARBA" id="ARBA00023180"/>
    </source>
</evidence>
<evidence type="ECO:0000256" key="8">
    <source>
        <dbReference type="SAM" id="Phobius"/>
    </source>
</evidence>
<feature type="compositionally biased region" description="Low complexity" evidence="7">
    <location>
        <begin position="1"/>
        <end position="17"/>
    </location>
</feature>
<evidence type="ECO:0000256" key="4">
    <source>
        <dbReference type="ARBA" id="ARBA00022989"/>
    </source>
</evidence>
<feature type="region of interest" description="Disordered" evidence="7">
    <location>
        <begin position="1"/>
        <end position="48"/>
    </location>
</feature>
<dbReference type="CDD" id="cd17323">
    <property type="entry name" value="MFS_Tpo1_MDR_like"/>
    <property type="match status" value="1"/>
</dbReference>
<dbReference type="InterPro" id="IPR011701">
    <property type="entry name" value="MFS"/>
</dbReference>
<feature type="transmembrane region" description="Helical" evidence="8">
    <location>
        <begin position="173"/>
        <end position="196"/>
    </location>
</feature>
<evidence type="ECO:0000313" key="10">
    <source>
        <dbReference type="EMBL" id="KAG2179221.1"/>
    </source>
</evidence>
<feature type="transmembrane region" description="Helical" evidence="8">
    <location>
        <begin position="122"/>
        <end position="141"/>
    </location>
</feature>
<feature type="transmembrane region" description="Helical" evidence="8">
    <location>
        <begin position="82"/>
        <end position="102"/>
    </location>
</feature>
<evidence type="ECO:0000256" key="2">
    <source>
        <dbReference type="ARBA" id="ARBA00022448"/>
    </source>
</evidence>
<dbReference type="PROSITE" id="PS50850">
    <property type="entry name" value="MFS"/>
    <property type="match status" value="1"/>
</dbReference>
<dbReference type="EMBL" id="JAEPQZ010000007">
    <property type="protein sequence ID" value="KAG2179221.1"/>
    <property type="molecule type" value="Genomic_DNA"/>
</dbReference>
<dbReference type="AlphaFoldDB" id="A0A8H7PU14"/>
<accession>A0A8H7PU14</accession>
<dbReference type="Gene3D" id="1.20.1250.20">
    <property type="entry name" value="MFS general substrate transporter like domains"/>
    <property type="match status" value="1"/>
</dbReference>
<evidence type="ECO:0000256" key="7">
    <source>
        <dbReference type="SAM" id="MobiDB-lite"/>
    </source>
</evidence>
<feature type="domain" description="Major facilitator superfamily (MFS) profile" evidence="9">
    <location>
        <begin position="84"/>
        <end position="538"/>
    </location>
</feature>
<name>A0A8H7PU14_MORIS</name>
<keyword evidence="6" id="KW-0325">Glycoprotein</keyword>
<dbReference type="SUPFAM" id="SSF103473">
    <property type="entry name" value="MFS general substrate transporter"/>
    <property type="match status" value="1"/>
</dbReference>
<keyword evidence="5 8" id="KW-0472">Membrane</keyword>
<evidence type="ECO:0000259" key="9">
    <source>
        <dbReference type="PROSITE" id="PS50850"/>
    </source>
</evidence>
<comment type="subcellular location">
    <subcellularLocation>
        <location evidence="1">Membrane</location>
        <topology evidence="1">Multi-pass membrane protein</topology>
    </subcellularLocation>
</comment>
<feature type="transmembrane region" description="Helical" evidence="8">
    <location>
        <begin position="150"/>
        <end position="167"/>
    </location>
</feature>
<evidence type="ECO:0000256" key="3">
    <source>
        <dbReference type="ARBA" id="ARBA00022692"/>
    </source>
</evidence>
<evidence type="ECO:0000256" key="5">
    <source>
        <dbReference type="ARBA" id="ARBA00023136"/>
    </source>
</evidence>
<feature type="compositionally biased region" description="Polar residues" evidence="7">
    <location>
        <begin position="297"/>
        <end position="308"/>
    </location>
</feature>
<feature type="transmembrane region" description="Helical" evidence="8">
    <location>
        <begin position="419"/>
        <end position="444"/>
    </location>
</feature>
<dbReference type="FunFam" id="1.20.1250.20:FF:000172">
    <property type="entry name" value="MFS multidrug resistance transporter"/>
    <property type="match status" value="1"/>
</dbReference>
<gene>
    <name evidence="10" type="ORF">INT43_002071</name>
</gene>
<protein>
    <recommendedName>
        <fullName evidence="9">Major facilitator superfamily (MFS) profile domain-containing protein</fullName>
    </recommendedName>
</protein>
<organism evidence="10 11">
    <name type="scientific">Mortierella isabellina</name>
    <name type="common">Filamentous fungus</name>
    <name type="synonym">Umbelopsis isabellina</name>
    <dbReference type="NCBI Taxonomy" id="91625"/>
    <lineage>
        <taxon>Eukaryota</taxon>
        <taxon>Fungi</taxon>
        <taxon>Fungi incertae sedis</taxon>
        <taxon>Mucoromycota</taxon>
        <taxon>Mucoromycotina</taxon>
        <taxon>Umbelopsidomycetes</taxon>
        <taxon>Umbelopsidales</taxon>
        <taxon>Umbelopsidaceae</taxon>
        <taxon>Umbelopsis</taxon>
    </lineage>
</organism>
<comment type="caution">
    <text evidence="10">The sequence shown here is derived from an EMBL/GenBank/DDBJ whole genome shotgun (WGS) entry which is preliminary data.</text>
</comment>
<dbReference type="InterPro" id="IPR020846">
    <property type="entry name" value="MFS_dom"/>
</dbReference>
<dbReference type="PANTHER" id="PTHR23502">
    <property type="entry name" value="MAJOR FACILITATOR SUPERFAMILY"/>
    <property type="match status" value="1"/>
</dbReference>
<feature type="transmembrane region" description="Helical" evidence="8">
    <location>
        <begin position="513"/>
        <end position="534"/>
    </location>
</feature>
<keyword evidence="4 8" id="KW-1133">Transmembrane helix</keyword>
<dbReference type="Pfam" id="PF07690">
    <property type="entry name" value="MFS_1"/>
    <property type="match status" value="1"/>
</dbReference>
<dbReference type="Gene3D" id="1.20.1720.10">
    <property type="entry name" value="Multidrug resistance protein D"/>
    <property type="match status" value="1"/>
</dbReference>
<evidence type="ECO:0000256" key="1">
    <source>
        <dbReference type="ARBA" id="ARBA00004141"/>
    </source>
</evidence>
<reference evidence="10" key="1">
    <citation type="submission" date="2020-12" db="EMBL/GenBank/DDBJ databases">
        <title>Metabolic potential, ecology and presence of endohyphal bacteria is reflected in genomic diversity of Mucoromycotina.</title>
        <authorList>
            <person name="Muszewska A."/>
            <person name="Okrasinska A."/>
            <person name="Steczkiewicz K."/>
            <person name="Drgas O."/>
            <person name="Orlowska M."/>
            <person name="Perlinska-Lenart U."/>
            <person name="Aleksandrzak-Piekarczyk T."/>
            <person name="Szatraj K."/>
            <person name="Zielenkiewicz U."/>
            <person name="Pilsyk S."/>
            <person name="Malc E."/>
            <person name="Mieczkowski P."/>
            <person name="Kruszewska J.S."/>
            <person name="Biernat P."/>
            <person name="Pawlowska J."/>
        </authorList>
    </citation>
    <scope>NUCLEOTIDE SEQUENCE</scope>
    <source>
        <strain evidence="10">WA0000067209</strain>
    </source>
</reference>
<keyword evidence="2" id="KW-0813">Transport</keyword>
<feature type="transmembrane region" description="Helical" evidence="8">
    <location>
        <begin position="208"/>
        <end position="226"/>
    </location>
</feature>